<dbReference type="Proteomes" id="UP000199152">
    <property type="component" value="Unassembled WGS sequence"/>
</dbReference>
<evidence type="ECO:0000313" key="2">
    <source>
        <dbReference type="Proteomes" id="UP000199152"/>
    </source>
</evidence>
<dbReference type="InParanoid" id="A0A1I4LWV1"/>
<dbReference type="EMBL" id="FOSW01000027">
    <property type="protein sequence ID" value="SFL95450.1"/>
    <property type="molecule type" value="Genomic_DNA"/>
</dbReference>
<name>A0A1I4LWV1_9ACTN</name>
<sequence length="29" mass="2989">MNPVVAAVVFAAAAAGLLRDLAFRRGPHP</sequence>
<accession>A0A1I4LWV1</accession>
<gene>
    <name evidence="1" type="ORF">SAMN04488085_1272</name>
</gene>
<dbReference type="AlphaFoldDB" id="A0A1I4LWV1"/>
<proteinExistence type="predicted"/>
<protein>
    <submittedName>
        <fullName evidence="1">Uncharacterized protein</fullName>
    </submittedName>
</protein>
<organism evidence="1 2">
    <name type="scientific">Geodermatophilus ruber</name>
    <dbReference type="NCBI Taxonomy" id="504800"/>
    <lineage>
        <taxon>Bacteria</taxon>
        <taxon>Bacillati</taxon>
        <taxon>Actinomycetota</taxon>
        <taxon>Actinomycetes</taxon>
        <taxon>Geodermatophilales</taxon>
        <taxon>Geodermatophilaceae</taxon>
        <taxon>Geodermatophilus</taxon>
    </lineage>
</organism>
<evidence type="ECO:0000313" key="1">
    <source>
        <dbReference type="EMBL" id="SFL95450.1"/>
    </source>
</evidence>
<reference evidence="1 2" key="1">
    <citation type="submission" date="2016-10" db="EMBL/GenBank/DDBJ databases">
        <authorList>
            <person name="de Groot N.N."/>
        </authorList>
    </citation>
    <scope>NUCLEOTIDE SEQUENCE [LARGE SCALE GENOMIC DNA]</scope>
    <source>
        <strain evidence="1 2">DSM 45317</strain>
    </source>
</reference>
<keyword evidence="2" id="KW-1185">Reference proteome</keyword>